<evidence type="ECO:0000313" key="1">
    <source>
        <dbReference type="EMBL" id="SDH83060.1"/>
    </source>
</evidence>
<dbReference type="Proteomes" id="UP000198656">
    <property type="component" value="Unassembled WGS sequence"/>
</dbReference>
<reference evidence="2" key="1">
    <citation type="submission" date="2016-10" db="EMBL/GenBank/DDBJ databases">
        <authorList>
            <person name="Varghese N."/>
            <person name="Submissions S."/>
        </authorList>
    </citation>
    <scope>NUCLEOTIDE SEQUENCE [LARGE SCALE GENOMIC DNA]</scope>
    <source>
        <strain evidence="2">DSM 8344</strain>
    </source>
</reference>
<keyword evidence="2" id="KW-1185">Reference proteome</keyword>
<proteinExistence type="predicted"/>
<dbReference type="Pfam" id="PF16280">
    <property type="entry name" value="DUF4928"/>
    <property type="match status" value="1"/>
</dbReference>
<protein>
    <recommendedName>
        <fullName evidence="3">DUF4928 domain-containing protein</fullName>
    </recommendedName>
</protein>
<dbReference type="InterPro" id="IPR032564">
    <property type="entry name" value="DUF4928"/>
</dbReference>
<sequence>MMNSATNRLKEFQAEHNAYTKGPLSLLVQLTRMVRAKNLPLDPNDFLTENKGQVAGLGGANLKKILEEYGINRTLASEGGRTSRGNMGLMIKYLEFLNAWHAAEVINFDDAESFWAEQVRDYFNNLPFTLTADPSRTIGASLDELFEQAKKRQKENPGTQYLGTMLQHLVAARLSLLLPPGKFEIHGASVADSTTDRSGDFVISNTIFHCTTAPGEPLIQKCKMNIHAGCLPVIITIFNRVRTALDLATDADLSGRIEVWDIQQFLSTNVNEHSLFDGTARNAKLAEIIGKYNAIIDEKETDPSLRIEFEAK</sequence>
<dbReference type="EMBL" id="FNCP01000020">
    <property type="protein sequence ID" value="SDH83060.1"/>
    <property type="molecule type" value="Genomic_DNA"/>
</dbReference>
<accession>A0A1G8FLN1</accession>
<evidence type="ECO:0008006" key="3">
    <source>
        <dbReference type="Google" id="ProtNLM"/>
    </source>
</evidence>
<dbReference type="RefSeq" id="WP_242876316.1">
    <property type="nucleotide sequence ID" value="NZ_FNCP01000020.1"/>
</dbReference>
<dbReference type="STRING" id="1121419.SAMN05443529_1209"/>
<gene>
    <name evidence="1" type="ORF">SAMN05443529_1209</name>
</gene>
<name>A0A1G8FLN1_9FIRM</name>
<dbReference type="AlphaFoldDB" id="A0A1G8FLN1"/>
<evidence type="ECO:0000313" key="2">
    <source>
        <dbReference type="Proteomes" id="UP000198656"/>
    </source>
</evidence>
<organism evidence="1 2">
    <name type="scientific">Desulfosporosinus hippei DSM 8344</name>
    <dbReference type="NCBI Taxonomy" id="1121419"/>
    <lineage>
        <taxon>Bacteria</taxon>
        <taxon>Bacillati</taxon>
        <taxon>Bacillota</taxon>
        <taxon>Clostridia</taxon>
        <taxon>Eubacteriales</taxon>
        <taxon>Desulfitobacteriaceae</taxon>
        <taxon>Desulfosporosinus</taxon>
    </lineage>
</organism>